<evidence type="ECO:0000313" key="2">
    <source>
        <dbReference type="Proteomes" id="UP000321058"/>
    </source>
</evidence>
<evidence type="ECO:0008006" key="3">
    <source>
        <dbReference type="Google" id="ProtNLM"/>
    </source>
</evidence>
<accession>A0A512NS18</accession>
<organism evidence="1 2">
    <name type="scientific">Reyranella soli</name>
    <dbReference type="NCBI Taxonomy" id="1230389"/>
    <lineage>
        <taxon>Bacteria</taxon>
        <taxon>Pseudomonadati</taxon>
        <taxon>Pseudomonadota</taxon>
        <taxon>Alphaproteobacteria</taxon>
        <taxon>Hyphomicrobiales</taxon>
        <taxon>Reyranellaceae</taxon>
        <taxon>Reyranella</taxon>
    </lineage>
</organism>
<dbReference type="AlphaFoldDB" id="A0A512NS18"/>
<gene>
    <name evidence="1" type="ORF">RSO01_89030</name>
</gene>
<sequence length="260" mass="29598">MPDCDMREAHGLLDLYACIDDAQERFAGLLKSYLVDHPTTIDQYIRYLSFQYHLTKDVQRYFLAIAAHGDLSRRRRLREFLCSFANEEELHYLVAANDLARLGLRPLPMPFDVELWHHYFGKVVVDRPFVRLGAAAILENISDGPAKEWVKKALQGSFLTRDNTKFLVLHQHEVLPHGNQILNAIEEGDLEPHHFADLSEGARKGTVLYLRMAEWAIRPTTLASICDHGTISLDQQEEQRIANFSMTELGGTSGLQQATP</sequence>
<comment type="caution">
    <text evidence="1">The sequence shown here is derived from an EMBL/GenBank/DDBJ whole genome shotgun (WGS) entry which is preliminary data.</text>
</comment>
<evidence type="ECO:0000313" key="1">
    <source>
        <dbReference type="EMBL" id="GEP61737.1"/>
    </source>
</evidence>
<dbReference type="InterPro" id="IPR016084">
    <property type="entry name" value="Haem_Oase-like_multi-hlx"/>
</dbReference>
<dbReference type="RefSeq" id="WP_147157026.1">
    <property type="nucleotide sequence ID" value="NZ_BKAJ01000250.1"/>
</dbReference>
<reference evidence="1 2" key="1">
    <citation type="submission" date="2019-07" db="EMBL/GenBank/DDBJ databases">
        <title>Whole genome shotgun sequence of Reyranella soli NBRC 108950.</title>
        <authorList>
            <person name="Hosoyama A."/>
            <person name="Uohara A."/>
            <person name="Ohji S."/>
            <person name="Ichikawa N."/>
        </authorList>
    </citation>
    <scope>NUCLEOTIDE SEQUENCE [LARGE SCALE GENOMIC DNA]</scope>
    <source>
        <strain evidence="1 2">NBRC 108950</strain>
    </source>
</reference>
<dbReference type="EMBL" id="BKAJ01000250">
    <property type="protein sequence ID" value="GEP61737.1"/>
    <property type="molecule type" value="Genomic_DNA"/>
</dbReference>
<dbReference type="SUPFAM" id="SSF48613">
    <property type="entry name" value="Heme oxygenase-like"/>
    <property type="match status" value="1"/>
</dbReference>
<dbReference type="Proteomes" id="UP000321058">
    <property type="component" value="Unassembled WGS sequence"/>
</dbReference>
<proteinExistence type="predicted"/>
<keyword evidence="2" id="KW-1185">Reference proteome</keyword>
<name>A0A512NS18_9HYPH</name>
<dbReference type="Gene3D" id="1.20.910.10">
    <property type="entry name" value="Heme oxygenase-like"/>
    <property type="match status" value="1"/>
</dbReference>
<protein>
    <recommendedName>
        <fullName evidence="3">Iron-containing redox enzyme family protein</fullName>
    </recommendedName>
</protein>
<dbReference type="OrthoDB" id="8478254at2"/>